<evidence type="ECO:0000256" key="8">
    <source>
        <dbReference type="NCBIfam" id="TIGR00038"/>
    </source>
</evidence>
<evidence type="ECO:0000256" key="9">
    <source>
        <dbReference type="RuleBase" id="RU004389"/>
    </source>
</evidence>
<dbReference type="Pfam" id="PF01132">
    <property type="entry name" value="EFP"/>
    <property type="match status" value="1"/>
</dbReference>
<dbReference type="NCBIfam" id="TIGR00038">
    <property type="entry name" value="efp"/>
    <property type="match status" value="1"/>
</dbReference>
<dbReference type="Gene3D" id="2.30.30.30">
    <property type="match status" value="1"/>
</dbReference>
<dbReference type="PANTHER" id="PTHR30053">
    <property type="entry name" value="ELONGATION FACTOR P"/>
    <property type="match status" value="1"/>
</dbReference>
<dbReference type="SUPFAM" id="SSF50104">
    <property type="entry name" value="Translation proteins SH3-like domain"/>
    <property type="match status" value="1"/>
</dbReference>
<evidence type="ECO:0000259" key="11">
    <source>
        <dbReference type="SMART" id="SM01185"/>
    </source>
</evidence>
<gene>
    <name evidence="7" type="primary">efp</name>
    <name evidence="12" type="ORF">C8D99_108125</name>
</gene>
<dbReference type="FunFam" id="2.40.50.140:FF:000009">
    <property type="entry name" value="Elongation factor P"/>
    <property type="match status" value="1"/>
</dbReference>
<dbReference type="InterPro" id="IPR013185">
    <property type="entry name" value="Transl_elong_KOW-like"/>
</dbReference>
<dbReference type="FunFam" id="2.30.30.30:FF:000003">
    <property type="entry name" value="Elongation factor P"/>
    <property type="match status" value="1"/>
</dbReference>
<dbReference type="InterPro" id="IPR014722">
    <property type="entry name" value="Rib_uL2_dom2"/>
</dbReference>
<dbReference type="OrthoDB" id="9801844at2"/>
<reference evidence="12 13" key="1">
    <citation type="submission" date="2019-03" db="EMBL/GenBank/DDBJ databases">
        <title>Genomic Encyclopedia of Type Strains, Phase IV (KMG-IV): sequencing the most valuable type-strain genomes for metagenomic binning, comparative biology and taxonomic classification.</title>
        <authorList>
            <person name="Goeker M."/>
        </authorList>
    </citation>
    <scope>NUCLEOTIDE SEQUENCE [LARGE SCALE GENOMIC DNA]</scope>
    <source>
        <strain evidence="12 13">DSM 25964</strain>
    </source>
</reference>
<dbReference type="CDD" id="cd05794">
    <property type="entry name" value="S1_EF-P_repeat_2"/>
    <property type="match status" value="1"/>
</dbReference>
<evidence type="ECO:0000313" key="13">
    <source>
        <dbReference type="Proteomes" id="UP000295066"/>
    </source>
</evidence>
<keyword evidence="6 7" id="KW-0648">Protein biosynthesis</keyword>
<organism evidence="12 13">
    <name type="scientific">Aminivibrio pyruvatiphilus</name>
    <dbReference type="NCBI Taxonomy" id="1005740"/>
    <lineage>
        <taxon>Bacteria</taxon>
        <taxon>Thermotogati</taxon>
        <taxon>Synergistota</taxon>
        <taxon>Synergistia</taxon>
        <taxon>Synergistales</taxon>
        <taxon>Aminobacteriaceae</taxon>
        <taxon>Aminivibrio</taxon>
    </lineage>
</organism>
<dbReference type="GO" id="GO:0003746">
    <property type="term" value="F:translation elongation factor activity"/>
    <property type="evidence" value="ECO:0007669"/>
    <property type="project" value="UniProtKB-UniRule"/>
</dbReference>
<dbReference type="PANTHER" id="PTHR30053:SF12">
    <property type="entry name" value="ELONGATION FACTOR P (EF-P) FAMILY PROTEIN"/>
    <property type="match status" value="1"/>
</dbReference>
<dbReference type="SMART" id="SM01185">
    <property type="entry name" value="EFP"/>
    <property type="match status" value="1"/>
</dbReference>
<evidence type="ECO:0000256" key="1">
    <source>
        <dbReference type="ARBA" id="ARBA00004496"/>
    </source>
</evidence>
<evidence type="ECO:0000256" key="4">
    <source>
        <dbReference type="ARBA" id="ARBA00022490"/>
    </source>
</evidence>
<dbReference type="HAMAP" id="MF_00141">
    <property type="entry name" value="EF_P"/>
    <property type="match status" value="1"/>
</dbReference>
<keyword evidence="4 7" id="KW-0963">Cytoplasm</keyword>
<dbReference type="NCBIfam" id="NF001810">
    <property type="entry name" value="PRK00529.1"/>
    <property type="match status" value="1"/>
</dbReference>
<keyword evidence="5 7" id="KW-0251">Elongation factor</keyword>
<evidence type="ECO:0000259" key="10">
    <source>
        <dbReference type="SMART" id="SM00841"/>
    </source>
</evidence>
<sequence length="190" mass="21571">MAQVVDTSDFYTGMKIRWQEGIWEVIDFQHHKMGRGGATVRTKMKNLESGSIIENSFRSGERFERIIFDEKPAQFSYMSGDDYIFMDLSTYDELPITREVLGTVADYLVENMEVQIEFFEGKIMGIEIPKSVEMKVIDTPPGFKGDTVSSSGKPAKLETGITITVPLFINVDDTIIVDTRTGQYLERAKK</sequence>
<dbReference type="Gene3D" id="2.40.50.140">
    <property type="entry name" value="Nucleic acid-binding proteins"/>
    <property type="match status" value="2"/>
</dbReference>
<accession>A0A4R8MA88</accession>
<dbReference type="FunFam" id="2.40.50.140:FF:000004">
    <property type="entry name" value="Elongation factor P"/>
    <property type="match status" value="1"/>
</dbReference>
<dbReference type="InterPro" id="IPR012340">
    <property type="entry name" value="NA-bd_OB-fold"/>
</dbReference>
<proteinExistence type="inferred from homology"/>
<dbReference type="RefSeq" id="WP_133957593.1">
    <property type="nucleotide sequence ID" value="NZ_SORI01000008.1"/>
</dbReference>
<dbReference type="SUPFAM" id="SSF50249">
    <property type="entry name" value="Nucleic acid-binding proteins"/>
    <property type="match status" value="2"/>
</dbReference>
<evidence type="ECO:0000256" key="6">
    <source>
        <dbReference type="ARBA" id="ARBA00022917"/>
    </source>
</evidence>
<feature type="domain" description="Translation elongation factor P/YeiP central" evidence="11">
    <location>
        <begin position="70"/>
        <end position="124"/>
    </location>
</feature>
<evidence type="ECO:0000256" key="5">
    <source>
        <dbReference type="ARBA" id="ARBA00022768"/>
    </source>
</evidence>
<evidence type="ECO:0000256" key="2">
    <source>
        <dbReference type="ARBA" id="ARBA00004815"/>
    </source>
</evidence>
<comment type="pathway">
    <text evidence="2 7">Protein biosynthesis; polypeptide chain elongation.</text>
</comment>
<dbReference type="AlphaFoldDB" id="A0A4R8MA88"/>
<dbReference type="Proteomes" id="UP000295066">
    <property type="component" value="Unassembled WGS sequence"/>
</dbReference>
<dbReference type="GO" id="GO:0043043">
    <property type="term" value="P:peptide biosynthetic process"/>
    <property type="evidence" value="ECO:0007669"/>
    <property type="project" value="InterPro"/>
</dbReference>
<dbReference type="InterPro" id="IPR020599">
    <property type="entry name" value="Transl_elong_fac_P/YeiP"/>
</dbReference>
<dbReference type="UniPathway" id="UPA00345"/>
<name>A0A4R8MA88_9BACT</name>
<evidence type="ECO:0000256" key="3">
    <source>
        <dbReference type="ARBA" id="ARBA00009479"/>
    </source>
</evidence>
<protein>
    <recommendedName>
        <fullName evidence="7 8">Elongation factor P</fullName>
        <shortName evidence="7">EF-P</shortName>
    </recommendedName>
</protein>
<dbReference type="Pfam" id="PF08207">
    <property type="entry name" value="EFP_N"/>
    <property type="match status" value="1"/>
</dbReference>
<dbReference type="PROSITE" id="PS01275">
    <property type="entry name" value="EFP"/>
    <property type="match status" value="1"/>
</dbReference>
<dbReference type="InterPro" id="IPR008991">
    <property type="entry name" value="Translation_prot_SH3-like_sf"/>
</dbReference>
<dbReference type="InterPro" id="IPR015365">
    <property type="entry name" value="Elong-fact-P_C"/>
</dbReference>
<dbReference type="EMBL" id="SORI01000008">
    <property type="protein sequence ID" value="TDY60576.1"/>
    <property type="molecule type" value="Genomic_DNA"/>
</dbReference>
<dbReference type="PIRSF" id="PIRSF005901">
    <property type="entry name" value="EF-P"/>
    <property type="match status" value="1"/>
</dbReference>
<comment type="subcellular location">
    <subcellularLocation>
        <location evidence="1 7">Cytoplasm</location>
    </subcellularLocation>
</comment>
<evidence type="ECO:0000313" key="12">
    <source>
        <dbReference type="EMBL" id="TDY60576.1"/>
    </source>
</evidence>
<dbReference type="CDD" id="cd04470">
    <property type="entry name" value="S1_EF-P_repeat_1"/>
    <property type="match status" value="1"/>
</dbReference>
<dbReference type="InterPro" id="IPR011768">
    <property type="entry name" value="Transl_elongation_fac_P"/>
</dbReference>
<dbReference type="InterPro" id="IPR001059">
    <property type="entry name" value="Transl_elong_P/YeiP_cen"/>
</dbReference>
<dbReference type="GO" id="GO:0005829">
    <property type="term" value="C:cytosol"/>
    <property type="evidence" value="ECO:0007669"/>
    <property type="project" value="UniProtKB-ARBA"/>
</dbReference>
<comment type="function">
    <text evidence="7">Involved in peptide bond synthesis. Stimulates efficient translation and peptide-bond synthesis on native or reconstituted 70S ribosomes in vitro. Probably functions indirectly by altering the affinity of the ribosome for aminoacyl-tRNA, thus increasing their reactivity as acceptors for peptidyl transferase.</text>
</comment>
<keyword evidence="13" id="KW-1185">Reference proteome</keyword>
<dbReference type="Pfam" id="PF09285">
    <property type="entry name" value="Elong-fact-P_C"/>
    <property type="match status" value="1"/>
</dbReference>
<feature type="domain" description="Elongation factor P C-terminal" evidence="10">
    <location>
        <begin position="132"/>
        <end position="187"/>
    </location>
</feature>
<comment type="similarity">
    <text evidence="3 7 9">Belongs to the elongation factor P family.</text>
</comment>
<dbReference type="SMART" id="SM00841">
    <property type="entry name" value="Elong-fact-P_C"/>
    <property type="match status" value="1"/>
</dbReference>
<evidence type="ECO:0000256" key="7">
    <source>
        <dbReference type="HAMAP-Rule" id="MF_00141"/>
    </source>
</evidence>
<comment type="caution">
    <text evidence="12">The sequence shown here is derived from an EMBL/GenBank/DDBJ whole genome shotgun (WGS) entry which is preliminary data.</text>
</comment>
<dbReference type="InterPro" id="IPR013852">
    <property type="entry name" value="Transl_elong_P/YeiP_CS"/>
</dbReference>